<dbReference type="Pfam" id="PF04350">
    <property type="entry name" value="PilO"/>
    <property type="match status" value="1"/>
</dbReference>
<keyword evidence="1" id="KW-1133">Transmembrane helix</keyword>
<dbReference type="Gene3D" id="3.30.70.60">
    <property type="match status" value="1"/>
</dbReference>
<reference evidence="2 3" key="1">
    <citation type="journal article" date="2016" name="Nat. Commun.">
        <title>Thousands of microbial genomes shed light on interconnected biogeochemical processes in an aquifer system.</title>
        <authorList>
            <person name="Anantharaman K."/>
            <person name="Brown C.T."/>
            <person name="Hug L.A."/>
            <person name="Sharon I."/>
            <person name="Castelle C.J."/>
            <person name="Probst A.J."/>
            <person name="Thomas B.C."/>
            <person name="Singh A."/>
            <person name="Wilkins M.J."/>
            <person name="Karaoz U."/>
            <person name="Brodie E.L."/>
            <person name="Williams K.H."/>
            <person name="Hubbard S.S."/>
            <person name="Banfield J.F."/>
        </authorList>
    </citation>
    <scope>NUCLEOTIDE SEQUENCE [LARGE SCALE GENOMIC DNA]</scope>
</reference>
<keyword evidence="1" id="KW-0472">Membrane</keyword>
<evidence type="ECO:0000256" key="1">
    <source>
        <dbReference type="SAM" id="Phobius"/>
    </source>
</evidence>
<evidence type="ECO:0000313" key="2">
    <source>
        <dbReference type="EMBL" id="OGC54698.1"/>
    </source>
</evidence>
<evidence type="ECO:0000313" key="3">
    <source>
        <dbReference type="Proteomes" id="UP000179005"/>
    </source>
</evidence>
<feature type="transmembrane region" description="Helical" evidence="1">
    <location>
        <begin position="17"/>
        <end position="39"/>
    </location>
</feature>
<dbReference type="EMBL" id="MEVC01000019">
    <property type="protein sequence ID" value="OGC54698.1"/>
    <property type="molecule type" value="Genomic_DNA"/>
</dbReference>
<gene>
    <name evidence="2" type="ORF">A2797_02330</name>
</gene>
<organism evidence="2 3">
    <name type="scientific">candidate division WWE3 bacterium RIFCSPHIGHO2_01_FULL_48_15</name>
    <dbReference type="NCBI Taxonomy" id="1802619"/>
    <lineage>
        <taxon>Bacteria</taxon>
        <taxon>Katanobacteria</taxon>
    </lineage>
</organism>
<sequence length="184" mass="20598">MIDIKRGFFLITQRWELMLFTLSSTFLVLFGFFGVLPLASSTFDIYGELEKGRTYEAALIQKLAALEEAKKNFAIVSNRLEEIEDAIPSDSSQPKLLQELSLDAGRGGMSITSIFFRERNALGTIGSEAFSFSVSGPEERLSDFLRSLEKDRLIRFEGIQATRRSEGGNEVTTTTIEGKSFYLP</sequence>
<comment type="caution">
    <text evidence="2">The sequence shown here is derived from an EMBL/GenBank/DDBJ whole genome shotgun (WGS) entry which is preliminary data.</text>
</comment>
<dbReference type="InterPro" id="IPR014717">
    <property type="entry name" value="Transl_elong_EF1B/ribsomal_bS6"/>
</dbReference>
<accession>A0A1F4VCF2</accession>
<dbReference type="AlphaFoldDB" id="A0A1F4VCF2"/>
<dbReference type="Proteomes" id="UP000179005">
    <property type="component" value="Unassembled WGS sequence"/>
</dbReference>
<proteinExistence type="predicted"/>
<name>A0A1F4VCF2_UNCKA</name>
<keyword evidence="1" id="KW-0812">Transmembrane</keyword>
<dbReference type="STRING" id="1802619.A2797_02330"/>
<dbReference type="InterPro" id="IPR007445">
    <property type="entry name" value="PilO"/>
</dbReference>
<protein>
    <submittedName>
        <fullName evidence="2">Uncharacterized protein</fullName>
    </submittedName>
</protein>
<dbReference type="GO" id="GO:0043683">
    <property type="term" value="P:type IV pilus assembly"/>
    <property type="evidence" value="ECO:0007669"/>
    <property type="project" value="InterPro"/>
</dbReference>
<dbReference type="GO" id="GO:0043107">
    <property type="term" value="P:type IV pilus-dependent motility"/>
    <property type="evidence" value="ECO:0007669"/>
    <property type="project" value="InterPro"/>
</dbReference>